<dbReference type="RefSeq" id="WP_090661525.1">
    <property type="nucleotide sequence ID" value="NZ_FOIA01000041.1"/>
</dbReference>
<dbReference type="InterPro" id="IPR011990">
    <property type="entry name" value="TPR-like_helical_dom_sf"/>
</dbReference>
<gene>
    <name evidence="2" type="ORF">SAMN05216326_14123</name>
</gene>
<keyword evidence="1" id="KW-1133">Transmembrane helix</keyword>
<reference evidence="3" key="1">
    <citation type="submission" date="2016-10" db="EMBL/GenBank/DDBJ databases">
        <authorList>
            <person name="Varghese N."/>
            <person name="Submissions S."/>
        </authorList>
    </citation>
    <scope>NUCLEOTIDE SEQUENCE [LARGE SCALE GENOMIC DNA]</scope>
    <source>
        <strain evidence="3">Nm71</strain>
    </source>
</reference>
<sequence>MINNVNDWIVSLLEHSNLLESKQALICCAKAGTSPIVIDNYSSLEDLDEVLVNRVQALNESSGNEHDRYLLYSTIELLNNLRSGHYSHFISAVIAIEGGRFLLYASPDKKSLLGCIFNASSKIRPEFFERISIDHFPKIKDKPKKTFNWLSVVFIILLIIYIWPYGARQITQFLDKPCIENVKKEAFNDAIIVCLKRMEQGSRSAAYLVGKLHQDGLGVKIDFDKAEKIYNQLADEKDKVSALAYLGLADLYKSEQFDKKNYSKSAQFYKLSADLGLADSQLQYGLILFVGRGIEKNEQQAIEYLQQSAKGGNKLAKGMLPILSDETARGQLSKQLEERLNGLVE</sequence>
<keyword evidence="1" id="KW-0472">Membrane</keyword>
<evidence type="ECO:0000256" key="1">
    <source>
        <dbReference type="SAM" id="Phobius"/>
    </source>
</evidence>
<dbReference type="PANTHER" id="PTHR43628:SF1">
    <property type="entry name" value="CHITIN SYNTHASE REGULATORY FACTOR 2-RELATED"/>
    <property type="match status" value="1"/>
</dbReference>
<dbReference type="PANTHER" id="PTHR43628">
    <property type="entry name" value="ACTIVATOR OF C KINASE PROTEIN 1-RELATED"/>
    <property type="match status" value="1"/>
</dbReference>
<dbReference type="InterPro" id="IPR052945">
    <property type="entry name" value="Mitotic_Regulator"/>
</dbReference>
<dbReference type="EMBL" id="FOIA01000041">
    <property type="protein sequence ID" value="SET59839.1"/>
    <property type="molecule type" value="Genomic_DNA"/>
</dbReference>
<dbReference type="AlphaFoldDB" id="A0A1I0FQG6"/>
<dbReference type="OrthoDB" id="8561742at2"/>
<dbReference type="InterPro" id="IPR006597">
    <property type="entry name" value="Sel1-like"/>
</dbReference>
<feature type="transmembrane region" description="Helical" evidence="1">
    <location>
        <begin position="147"/>
        <end position="166"/>
    </location>
</feature>
<dbReference type="SMART" id="SM00671">
    <property type="entry name" value="SEL1"/>
    <property type="match status" value="3"/>
</dbReference>
<keyword evidence="3" id="KW-1185">Reference proteome</keyword>
<evidence type="ECO:0000313" key="3">
    <source>
        <dbReference type="Proteomes" id="UP000199345"/>
    </source>
</evidence>
<proteinExistence type="predicted"/>
<protein>
    <submittedName>
        <fullName evidence="2">Sel1 repeat-containing protein</fullName>
    </submittedName>
</protein>
<organism evidence="2 3">
    <name type="scientific">Nitrosomonas marina</name>
    <dbReference type="NCBI Taxonomy" id="917"/>
    <lineage>
        <taxon>Bacteria</taxon>
        <taxon>Pseudomonadati</taxon>
        <taxon>Pseudomonadota</taxon>
        <taxon>Betaproteobacteria</taxon>
        <taxon>Nitrosomonadales</taxon>
        <taxon>Nitrosomonadaceae</taxon>
        <taxon>Nitrosomonas</taxon>
    </lineage>
</organism>
<dbReference type="Gene3D" id="1.25.40.10">
    <property type="entry name" value="Tetratricopeptide repeat domain"/>
    <property type="match status" value="1"/>
</dbReference>
<evidence type="ECO:0000313" key="2">
    <source>
        <dbReference type="EMBL" id="SET59839.1"/>
    </source>
</evidence>
<dbReference type="Pfam" id="PF08238">
    <property type="entry name" value="Sel1"/>
    <property type="match status" value="3"/>
</dbReference>
<accession>A0A1I0FQG6</accession>
<keyword evidence="1" id="KW-0812">Transmembrane</keyword>
<dbReference type="SUPFAM" id="SSF81901">
    <property type="entry name" value="HCP-like"/>
    <property type="match status" value="1"/>
</dbReference>
<dbReference type="Proteomes" id="UP000199345">
    <property type="component" value="Unassembled WGS sequence"/>
</dbReference>
<name>A0A1I0FQG6_9PROT</name>